<comment type="catalytic activity">
    <reaction evidence="4">
        <text>holo-[ACP] + malonyl-CoA = malonyl-[ACP] + CoA</text>
        <dbReference type="Rhea" id="RHEA:41792"/>
        <dbReference type="Rhea" id="RHEA-COMP:9623"/>
        <dbReference type="Rhea" id="RHEA-COMP:9685"/>
        <dbReference type="ChEBI" id="CHEBI:57287"/>
        <dbReference type="ChEBI" id="CHEBI:57384"/>
        <dbReference type="ChEBI" id="CHEBI:64479"/>
        <dbReference type="ChEBI" id="CHEBI:78449"/>
        <dbReference type="EC" id="2.3.1.39"/>
    </reaction>
</comment>
<dbReference type="InterPro" id="IPR001227">
    <property type="entry name" value="Ac_transferase_dom_sf"/>
</dbReference>
<dbReference type="Proteomes" id="UP000247523">
    <property type="component" value="Unassembled WGS sequence"/>
</dbReference>
<sequence>MENWNGYGIGFPPREVVQKGLNIEFYEQFDSFRKLYEEASYLFKFDFYKASFKRAQVIEQQMLCLLLYCHGITKILTEQIGLPKFTLGYSQGEFAAITESSGMDFFVTMDLVYRLEKIIMQNQEKLTGKMCRVVDFSYERLQELCKRVDPVGNEVSIAIHISDRQNIIAGKQDKVDSVCNMAKQESAHFIIPTGDSVYHCLMCSDIQKMAKHEFDSHKFQNSDIDVFSCFTGESTRLADIIKRNISNQIVNMIQWKRLCDNVYKTGVRHIVEIGAGTTVSGNMRLNYPQLKYSWINSPGDLEEVVKTYKAITENKKKEI</sequence>
<keyword evidence="2" id="KW-0808">Transferase</keyword>
<dbReference type="SUPFAM" id="SSF55048">
    <property type="entry name" value="Probable ACP-binding domain of malonyl-CoA ACP transacylase"/>
    <property type="match status" value="1"/>
</dbReference>
<dbReference type="InterPro" id="IPR016035">
    <property type="entry name" value="Acyl_Trfase/lysoPLipase"/>
</dbReference>
<dbReference type="Gene3D" id="3.40.366.10">
    <property type="entry name" value="Malonyl-Coenzyme A Acyl Carrier Protein, domain 2"/>
    <property type="match status" value="1"/>
</dbReference>
<protein>
    <recommendedName>
        <fullName evidence="1">[acyl-carrier-protein] S-malonyltransferase</fullName>
        <ecNumber evidence="1">2.3.1.39</ecNumber>
    </recommendedName>
</protein>
<dbReference type="GO" id="GO:0004314">
    <property type="term" value="F:[acyl-carrier-protein] S-malonyltransferase activity"/>
    <property type="evidence" value="ECO:0007669"/>
    <property type="project" value="UniProtKB-EC"/>
</dbReference>
<dbReference type="Gene3D" id="3.30.70.250">
    <property type="entry name" value="Malonyl-CoA ACP transacylase, ACP-binding"/>
    <property type="match status" value="1"/>
</dbReference>
<dbReference type="EC" id="2.3.1.39" evidence="1"/>
<dbReference type="EMBL" id="QICS01000001">
    <property type="protein sequence ID" value="PXV95579.1"/>
    <property type="molecule type" value="Genomic_DNA"/>
</dbReference>
<name>A0A318ERH8_9FIRM</name>
<evidence type="ECO:0000256" key="1">
    <source>
        <dbReference type="ARBA" id="ARBA00013258"/>
    </source>
</evidence>
<evidence type="ECO:0000313" key="6">
    <source>
        <dbReference type="EMBL" id="PXV95579.1"/>
    </source>
</evidence>
<dbReference type="InterPro" id="IPR050858">
    <property type="entry name" value="Mal-CoA-ACP_Trans/PKS_FabD"/>
</dbReference>
<dbReference type="GO" id="GO:0005829">
    <property type="term" value="C:cytosol"/>
    <property type="evidence" value="ECO:0007669"/>
    <property type="project" value="TreeGrafter"/>
</dbReference>
<dbReference type="InterPro" id="IPR014043">
    <property type="entry name" value="Acyl_transferase_dom"/>
</dbReference>
<accession>A0A318ERH8</accession>
<dbReference type="RefSeq" id="WP_110290032.1">
    <property type="nucleotide sequence ID" value="NZ_QICS01000001.1"/>
</dbReference>
<reference evidence="6 7" key="1">
    <citation type="submission" date="2018-05" db="EMBL/GenBank/DDBJ databases">
        <title>Genomic Encyclopedia of Type Strains, Phase IV (KMG-IV): sequencing the most valuable type-strain genomes for metagenomic binning, comparative biology and taxonomic classification.</title>
        <authorList>
            <person name="Goeker M."/>
        </authorList>
    </citation>
    <scope>NUCLEOTIDE SEQUENCE [LARGE SCALE GENOMIC DNA]</scope>
    <source>
        <strain evidence="6 7">DSM 28816</strain>
    </source>
</reference>
<dbReference type="InterPro" id="IPR016036">
    <property type="entry name" value="Malonyl_transacylase_ACP-bd"/>
</dbReference>
<comment type="caution">
    <text evidence="6">The sequence shown here is derived from an EMBL/GenBank/DDBJ whole genome shotgun (WGS) entry which is preliminary data.</text>
</comment>
<dbReference type="SUPFAM" id="SSF52151">
    <property type="entry name" value="FabD/lysophospholipase-like"/>
    <property type="match status" value="1"/>
</dbReference>
<dbReference type="SMART" id="SM00827">
    <property type="entry name" value="PKS_AT"/>
    <property type="match status" value="1"/>
</dbReference>
<dbReference type="PANTHER" id="PTHR42681">
    <property type="entry name" value="MALONYL-COA-ACYL CARRIER PROTEIN TRANSACYLASE, MITOCHONDRIAL"/>
    <property type="match status" value="1"/>
</dbReference>
<keyword evidence="3" id="KW-0012">Acyltransferase</keyword>
<evidence type="ECO:0000259" key="5">
    <source>
        <dbReference type="SMART" id="SM00827"/>
    </source>
</evidence>
<evidence type="ECO:0000256" key="3">
    <source>
        <dbReference type="ARBA" id="ARBA00023315"/>
    </source>
</evidence>
<evidence type="ECO:0000256" key="2">
    <source>
        <dbReference type="ARBA" id="ARBA00022679"/>
    </source>
</evidence>
<dbReference type="AlphaFoldDB" id="A0A318ERH8"/>
<gene>
    <name evidence="6" type="ORF">C8E03_101208</name>
</gene>
<dbReference type="GO" id="GO:0006633">
    <property type="term" value="P:fatty acid biosynthetic process"/>
    <property type="evidence" value="ECO:0007669"/>
    <property type="project" value="TreeGrafter"/>
</dbReference>
<evidence type="ECO:0000313" key="7">
    <source>
        <dbReference type="Proteomes" id="UP000247523"/>
    </source>
</evidence>
<organism evidence="6 7">
    <name type="scientific">Lachnotalea glycerini</name>
    <dbReference type="NCBI Taxonomy" id="1763509"/>
    <lineage>
        <taxon>Bacteria</taxon>
        <taxon>Bacillati</taxon>
        <taxon>Bacillota</taxon>
        <taxon>Clostridia</taxon>
        <taxon>Lachnospirales</taxon>
        <taxon>Lachnospiraceae</taxon>
        <taxon>Lachnotalea</taxon>
    </lineage>
</organism>
<feature type="domain" description="Malonyl-CoA:ACP transacylase (MAT)" evidence="5">
    <location>
        <begin position="23"/>
        <end position="294"/>
    </location>
</feature>
<proteinExistence type="predicted"/>
<evidence type="ECO:0000256" key="4">
    <source>
        <dbReference type="ARBA" id="ARBA00048462"/>
    </source>
</evidence>
<dbReference type="PANTHER" id="PTHR42681:SF1">
    <property type="entry name" value="MALONYL-COA-ACYL CARRIER PROTEIN TRANSACYLASE, MITOCHONDRIAL"/>
    <property type="match status" value="1"/>
</dbReference>